<dbReference type="InterPro" id="IPR036388">
    <property type="entry name" value="WH-like_DNA-bd_sf"/>
</dbReference>
<gene>
    <name evidence="3" type="ORF">GCM10023153_32200</name>
</gene>
<evidence type="ECO:0000313" key="3">
    <source>
        <dbReference type="EMBL" id="GAA4402798.1"/>
    </source>
</evidence>
<name>A0ABP8KAW3_9MICO</name>
<comment type="caution">
    <text evidence="3">The sequence shown here is derived from an EMBL/GenBank/DDBJ whole genome shotgun (WGS) entry which is preliminary data.</text>
</comment>
<evidence type="ECO:0000313" key="4">
    <source>
        <dbReference type="Proteomes" id="UP001500390"/>
    </source>
</evidence>
<dbReference type="CDD" id="cd00090">
    <property type="entry name" value="HTH_ARSR"/>
    <property type="match status" value="1"/>
</dbReference>
<dbReference type="Pfam" id="PF00480">
    <property type="entry name" value="ROK"/>
    <property type="match status" value="1"/>
</dbReference>
<dbReference type="PANTHER" id="PTHR18964:SF149">
    <property type="entry name" value="BIFUNCTIONAL UDP-N-ACETYLGLUCOSAMINE 2-EPIMERASE_N-ACETYLMANNOSAMINE KINASE"/>
    <property type="match status" value="1"/>
</dbReference>
<dbReference type="InterPro" id="IPR000835">
    <property type="entry name" value="HTH_MarR-typ"/>
</dbReference>
<dbReference type="EMBL" id="BAABFX010000048">
    <property type="protein sequence ID" value="GAA4402798.1"/>
    <property type="molecule type" value="Genomic_DNA"/>
</dbReference>
<dbReference type="Gene3D" id="1.10.10.10">
    <property type="entry name" value="Winged helix-like DNA-binding domain superfamily/Winged helix DNA-binding domain"/>
    <property type="match status" value="1"/>
</dbReference>
<sequence length="374" mass="38513">MTTVMPSLDLLRSLSDEHVLGAFIDHPRLTRTELAELTGISKPTVSESVRRLVAAGLVLDTGERTTGRGRSGSYFALSPALPGALVVDIAPDAVTIESVDVRGRVHARTQRVLTSPTRPATVRRALKAAASEAVSETVTGGTPTPALAVVSAADPVDRATGRLVHLPDSPFLIGEFDPVGELSGFVSGEVVVDNDVNWAARAEAGGGDFAYLHLGAGLGCAVVADGVVLRGHGGLAGEIAHVITRDRRGRAVTFTEFFASVGLRQPDSAAINVAALVERVTATGRGGAAFRSALGEAIAGALTAVIALADPGEVVVGGEWGSHPRVLEAARSAVAAAPRTVALRAPTCTREPALVGARTHAVATLRRDLLATLR</sequence>
<dbReference type="Proteomes" id="UP001500390">
    <property type="component" value="Unassembled WGS sequence"/>
</dbReference>
<dbReference type="InterPro" id="IPR036390">
    <property type="entry name" value="WH_DNA-bd_sf"/>
</dbReference>
<dbReference type="RefSeq" id="WP_159901766.1">
    <property type="nucleotide sequence ID" value="NZ_BAABFX010000048.1"/>
</dbReference>
<dbReference type="InterPro" id="IPR011991">
    <property type="entry name" value="ArsR-like_HTH"/>
</dbReference>
<dbReference type="Pfam" id="PF12802">
    <property type="entry name" value="MarR_2"/>
    <property type="match status" value="1"/>
</dbReference>
<dbReference type="SUPFAM" id="SSF46785">
    <property type="entry name" value="Winged helix' DNA-binding domain"/>
    <property type="match status" value="1"/>
</dbReference>
<reference evidence="4" key="1">
    <citation type="journal article" date="2019" name="Int. J. Syst. Evol. Microbiol.">
        <title>The Global Catalogue of Microorganisms (GCM) 10K type strain sequencing project: providing services to taxonomists for standard genome sequencing and annotation.</title>
        <authorList>
            <consortium name="The Broad Institute Genomics Platform"/>
            <consortium name="The Broad Institute Genome Sequencing Center for Infectious Disease"/>
            <person name="Wu L."/>
            <person name="Ma J."/>
        </authorList>
    </citation>
    <scope>NUCLEOTIDE SEQUENCE [LARGE SCALE GENOMIC DNA]</scope>
    <source>
        <strain evidence="4">JCM 17738</strain>
    </source>
</reference>
<feature type="domain" description="HTH marR-type" evidence="2">
    <location>
        <begin position="19"/>
        <end position="58"/>
    </location>
</feature>
<dbReference type="InterPro" id="IPR043129">
    <property type="entry name" value="ATPase_NBD"/>
</dbReference>
<keyword evidence="4" id="KW-1185">Reference proteome</keyword>
<accession>A0ABP8KAW3</accession>
<dbReference type="CDD" id="cd23763">
    <property type="entry name" value="ASKHA_ATPase_ROK"/>
    <property type="match status" value="1"/>
</dbReference>
<evidence type="ECO:0000256" key="1">
    <source>
        <dbReference type="ARBA" id="ARBA00006479"/>
    </source>
</evidence>
<protein>
    <submittedName>
        <fullName evidence="3">ROK family transcriptional regulator</fullName>
    </submittedName>
</protein>
<proteinExistence type="inferred from homology"/>
<dbReference type="PANTHER" id="PTHR18964">
    <property type="entry name" value="ROK (REPRESSOR, ORF, KINASE) FAMILY"/>
    <property type="match status" value="1"/>
</dbReference>
<comment type="similarity">
    <text evidence="1">Belongs to the ROK (NagC/XylR) family.</text>
</comment>
<organism evidence="3 4">
    <name type="scientific">Ornithinibacter aureus</name>
    <dbReference type="NCBI Taxonomy" id="622664"/>
    <lineage>
        <taxon>Bacteria</taxon>
        <taxon>Bacillati</taxon>
        <taxon>Actinomycetota</taxon>
        <taxon>Actinomycetes</taxon>
        <taxon>Micrococcales</taxon>
        <taxon>Intrasporangiaceae</taxon>
        <taxon>Ornithinibacter</taxon>
    </lineage>
</organism>
<evidence type="ECO:0000259" key="2">
    <source>
        <dbReference type="Pfam" id="PF12802"/>
    </source>
</evidence>
<dbReference type="SUPFAM" id="SSF53067">
    <property type="entry name" value="Actin-like ATPase domain"/>
    <property type="match status" value="1"/>
</dbReference>
<dbReference type="InterPro" id="IPR000600">
    <property type="entry name" value="ROK"/>
</dbReference>
<dbReference type="Gene3D" id="3.30.420.40">
    <property type="match status" value="2"/>
</dbReference>